<dbReference type="GO" id="GO:0030015">
    <property type="term" value="C:CCR4-NOT core complex"/>
    <property type="evidence" value="ECO:0007669"/>
    <property type="project" value="UniProtKB-UniRule"/>
</dbReference>
<keyword evidence="4 10" id="KW-0963">Cytoplasm</keyword>
<feature type="region of interest" description="Disordered" evidence="12">
    <location>
        <begin position="355"/>
        <end position="451"/>
    </location>
</feature>
<feature type="compositionally biased region" description="Polar residues" evidence="12">
    <location>
        <begin position="396"/>
        <end position="405"/>
    </location>
</feature>
<evidence type="ECO:0000256" key="10">
    <source>
        <dbReference type="PIRNR" id="PIRNR005290"/>
    </source>
</evidence>
<comment type="subcellular location">
    <subcellularLocation>
        <location evidence="2 10">Cytoplasm</location>
    </subcellularLocation>
    <subcellularLocation>
        <location evidence="1 10">Nucleus</location>
    </subcellularLocation>
</comment>
<dbReference type="InterPro" id="IPR007207">
    <property type="entry name" value="Not_N"/>
</dbReference>
<feature type="coiled-coil region" evidence="11">
    <location>
        <begin position="39"/>
        <end position="66"/>
    </location>
</feature>
<evidence type="ECO:0000256" key="11">
    <source>
        <dbReference type="SAM" id="Coils"/>
    </source>
</evidence>
<evidence type="ECO:0000256" key="6">
    <source>
        <dbReference type="ARBA" id="ARBA00022553"/>
    </source>
</evidence>
<keyword evidence="16" id="KW-1185">Reference proteome</keyword>
<organism evidence="15 16">
    <name type="scientific">Smittium megazygosporum</name>
    <dbReference type="NCBI Taxonomy" id="133381"/>
    <lineage>
        <taxon>Eukaryota</taxon>
        <taxon>Fungi</taxon>
        <taxon>Fungi incertae sedis</taxon>
        <taxon>Zoopagomycota</taxon>
        <taxon>Kickxellomycotina</taxon>
        <taxon>Harpellomycetes</taxon>
        <taxon>Harpellales</taxon>
        <taxon>Legeriomycetaceae</taxon>
        <taxon>Smittium</taxon>
    </lineage>
</organism>
<accession>A0A2T9Z745</accession>
<evidence type="ECO:0000256" key="3">
    <source>
        <dbReference type="ARBA" id="ARBA00007682"/>
    </source>
</evidence>
<dbReference type="Proteomes" id="UP000245609">
    <property type="component" value="Unassembled WGS sequence"/>
</dbReference>
<comment type="function">
    <text evidence="10">Acts as component of the CCR4-NOT core complex, which in the nucleus seems to be a general transcription factor, and in the cytoplasm the major mRNA deadenylase involved in mRNA turnover. The NOT protein subcomplex negatively regulates the basal and activated transcription of many genes. Preferentially affects TC-type TATA element-dependent transcription. Could directly or indirectly inhibit component(s) of the general transcription machinery.</text>
</comment>
<dbReference type="GO" id="GO:0000932">
    <property type="term" value="C:P-body"/>
    <property type="evidence" value="ECO:0007669"/>
    <property type="project" value="UniProtKB-UniRule"/>
</dbReference>
<keyword evidence="9 10" id="KW-0539">Nucleus</keyword>
<dbReference type="GO" id="GO:0005634">
    <property type="term" value="C:nucleus"/>
    <property type="evidence" value="ECO:0007669"/>
    <property type="project" value="UniProtKB-SubCell"/>
</dbReference>
<dbReference type="OrthoDB" id="293823at2759"/>
<dbReference type="InterPro" id="IPR038635">
    <property type="entry name" value="CCR4-NOT_su2/3/5_C_sf"/>
</dbReference>
<gene>
    <name evidence="15" type="ORF">BB560_005258</name>
</gene>
<feature type="compositionally biased region" description="Polar residues" evidence="12">
    <location>
        <begin position="419"/>
        <end position="433"/>
    </location>
</feature>
<dbReference type="AlphaFoldDB" id="A0A2T9Z745"/>
<evidence type="ECO:0000256" key="7">
    <source>
        <dbReference type="ARBA" id="ARBA00023015"/>
    </source>
</evidence>
<feature type="compositionally biased region" description="Basic and acidic residues" evidence="12">
    <location>
        <begin position="406"/>
        <end position="418"/>
    </location>
</feature>
<dbReference type="InterPro" id="IPR012270">
    <property type="entry name" value="CCR4-NOT_su3/5"/>
</dbReference>
<dbReference type="PIRSF" id="PIRSF005290">
    <property type="entry name" value="NOT_su_3_5"/>
    <property type="match status" value="1"/>
</dbReference>
<dbReference type="GO" id="GO:0000289">
    <property type="term" value="P:nuclear-transcribed mRNA poly(A) tail shortening"/>
    <property type="evidence" value="ECO:0007669"/>
    <property type="project" value="UniProtKB-ARBA"/>
</dbReference>
<dbReference type="InterPro" id="IPR007282">
    <property type="entry name" value="NOT2/3/5_C"/>
</dbReference>
<evidence type="ECO:0000313" key="15">
    <source>
        <dbReference type="EMBL" id="PVV00365.1"/>
    </source>
</evidence>
<evidence type="ECO:0000256" key="9">
    <source>
        <dbReference type="ARBA" id="ARBA00023242"/>
    </source>
</evidence>
<keyword evidence="10" id="KW-0010">Activator</keyword>
<feature type="region of interest" description="Disordered" evidence="12">
    <location>
        <begin position="238"/>
        <end position="265"/>
    </location>
</feature>
<sequence>MSRKLQAEIDRVLKKVSEGVDEFETFCEKIQNATSQSLKEKHEAELKKEIKKLQRLRDQIKSWIQNSDIKDKQDLIHHRKLIEKQMERFKAIEKEMKTKAYSKEGLSQSAKMDPREKQKLDILNWLSEMIDKLTTQIDVYEAEAEQLGSSLSKKKKDHHKLDRIKSLDERIDRHKEHIDCLERIQRLFENESLTIDQIQRIQEDVAYYVEENGDDDFIEDESIYDDLDLDNVEMFTAVQEESSSSDESDSLPPEKPAIPEPKPVAQEAEINIPNSDVRNSMNLKINISIPPAAPDQRNVWKDGKDALLNNNKVKESNVLSPNAPTPKISLAPSIISAPPKPQVLAQPWATIASQGKNAANTANRSTTAVQPQVNDKTKLHASDDNVIQKTVKHSRINSTDLTKLSSKTEPESTKEDTSQNKLSQPPEKSSTDQTSKKAPEVNGKIPSNEEASTVKVFTGDFEPVLDSLDSSDVPESLKKLYNFYLKTKQNYEPLSNDSVYRKSMIDLSLNSIPNTLDQERLRSSLSQQLIVTPSYYPQTPLSAFNQSSTYSKLSAETLFFIFYYQKNTYNQYLASRELKKQNWRFHNKYMTWFKRFDEPTQKTKDYEKGTYLYFDYEESWTQKKKQDFALEYKYLE</sequence>
<dbReference type="Pfam" id="PF04153">
    <property type="entry name" value="NOT2_3_5_C"/>
    <property type="match status" value="1"/>
</dbReference>
<keyword evidence="8 10" id="KW-0804">Transcription</keyword>
<keyword evidence="11" id="KW-0175">Coiled coil</keyword>
<feature type="domain" description="CCR4-Not complex component Not N-terminal" evidence="13">
    <location>
        <begin position="2"/>
        <end position="230"/>
    </location>
</feature>
<evidence type="ECO:0000313" key="16">
    <source>
        <dbReference type="Proteomes" id="UP000245609"/>
    </source>
</evidence>
<keyword evidence="6" id="KW-0597">Phosphoprotein</keyword>
<evidence type="ECO:0000259" key="14">
    <source>
        <dbReference type="Pfam" id="PF04153"/>
    </source>
</evidence>
<dbReference type="PANTHER" id="PTHR23326">
    <property type="entry name" value="CCR4 NOT-RELATED"/>
    <property type="match status" value="1"/>
</dbReference>
<keyword evidence="7 10" id="KW-0805">Transcription regulation</keyword>
<proteinExistence type="inferred from homology"/>
<feature type="domain" description="NOT2/NOT3/NOT5 C-terminal" evidence="14">
    <location>
        <begin position="512"/>
        <end position="635"/>
    </location>
</feature>
<evidence type="ECO:0000256" key="8">
    <source>
        <dbReference type="ARBA" id="ARBA00023163"/>
    </source>
</evidence>
<feature type="compositionally biased region" description="Pro residues" evidence="12">
    <location>
        <begin position="253"/>
        <end position="262"/>
    </location>
</feature>
<dbReference type="GO" id="GO:0006355">
    <property type="term" value="P:regulation of DNA-templated transcription"/>
    <property type="evidence" value="ECO:0007669"/>
    <property type="project" value="InterPro"/>
</dbReference>
<evidence type="ECO:0000256" key="5">
    <source>
        <dbReference type="ARBA" id="ARBA00022491"/>
    </source>
</evidence>
<keyword evidence="5 10" id="KW-0678">Repressor</keyword>
<protein>
    <recommendedName>
        <fullName evidence="10">General negative regulator of transcription subunit</fullName>
    </recommendedName>
</protein>
<comment type="similarity">
    <text evidence="3 10">Belongs to the CNOT2/3/5 family.</text>
</comment>
<reference evidence="15 16" key="1">
    <citation type="journal article" date="2018" name="MBio">
        <title>Comparative Genomics Reveals the Core Gene Toolbox for the Fungus-Insect Symbiosis.</title>
        <authorList>
            <person name="Wang Y."/>
            <person name="Stata M."/>
            <person name="Wang W."/>
            <person name="Stajich J.E."/>
            <person name="White M.M."/>
            <person name="Moncalvo J.M."/>
        </authorList>
    </citation>
    <scope>NUCLEOTIDE SEQUENCE [LARGE SCALE GENOMIC DNA]</scope>
    <source>
        <strain evidence="15 16">SC-DP-2</strain>
    </source>
</reference>
<feature type="compositionally biased region" description="Low complexity" evidence="12">
    <location>
        <begin position="357"/>
        <end position="368"/>
    </location>
</feature>
<evidence type="ECO:0000256" key="12">
    <source>
        <dbReference type="SAM" id="MobiDB-lite"/>
    </source>
</evidence>
<dbReference type="EMBL" id="MBFS01002059">
    <property type="protein sequence ID" value="PVV00365.1"/>
    <property type="molecule type" value="Genomic_DNA"/>
</dbReference>
<dbReference type="InterPro" id="IPR040168">
    <property type="entry name" value="Not2/3/5"/>
</dbReference>
<dbReference type="Gene3D" id="2.30.30.1020">
    <property type="entry name" value="CCR4-NOT complex subunit 2/3/5, C-terminal domain"/>
    <property type="match status" value="1"/>
</dbReference>
<evidence type="ECO:0000259" key="13">
    <source>
        <dbReference type="Pfam" id="PF04065"/>
    </source>
</evidence>
<dbReference type="Pfam" id="PF04065">
    <property type="entry name" value="Not3"/>
    <property type="match status" value="1"/>
</dbReference>
<name>A0A2T9Z745_9FUNG</name>
<evidence type="ECO:0000256" key="1">
    <source>
        <dbReference type="ARBA" id="ARBA00004123"/>
    </source>
</evidence>
<dbReference type="STRING" id="133381.A0A2T9Z745"/>
<feature type="coiled-coil region" evidence="11">
    <location>
        <begin position="123"/>
        <end position="184"/>
    </location>
</feature>
<evidence type="ECO:0000256" key="2">
    <source>
        <dbReference type="ARBA" id="ARBA00004496"/>
    </source>
</evidence>
<evidence type="ECO:0000256" key="4">
    <source>
        <dbReference type="ARBA" id="ARBA00022490"/>
    </source>
</evidence>
<comment type="caution">
    <text evidence="15">The sequence shown here is derived from an EMBL/GenBank/DDBJ whole genome shotgun (WGS) entry which is preliminary data.</text>
</comment>